<evidence type="ECO:0000313" key="1">
    <source>
        <dbReference type="EMBL" id="CAI5445720.1"/>
    </source>
</evidence>
<dbReference type="OrthoDB" id="1723750at2759"/>
<comment type="caution">
    <text evidence="1">The sequence shown here is derived from an EMBL/GenBank/DDBJ whole genome shotgun (WGS) entry which is preliminary data.</text>
</comment>
<protein>
    <submittedName>
        <fullName evidence="1">Uncharacterized protein</fullName>
    </submittedName>
</protein>
<dbReference type="InterPro" id="IPR019410">
    <property type="entry name" value="Methyltransf_16"/>
</dbReference>
<organism evidence="1 2">
    <name type="scientific">Caenorhabditis angaria</name>
    <dbReference type="NCBI Taxonomy" id="860376"/>
    <lineage>
        <taxon>Eukaryota</taxon>
        <taxon>Metazoa</taxon>
        <taxon>Ecdysozoa</taxon>
        <taxon>Nematoda</taxon>
        <taxon>Chromadorea</taxon>
        <taxon>Rhabditida</taxon>
        <taxon>Rhabditina</taxon>
        <taxon>Rhabditomorpha</taxon>
        <taxon>Rhabditoidea</taxon>
        <taxon>Rhabditidae</taxon>
        <taxon>Peloderinae</taxon>
        <taxon>Caenorhabditis</taxon>
    </lineage>
</organism>
<dbReference type="Proteomes" id="UP001152747">
    <property type="component" value="Unassembled WGS sequence"/>
</dbReference>
<dbReference type="SUPFAM" id="SSF53335">
    <property type="entry name" value="S-adenosyl-L-methionine-dependent methyltransferases"/>
    <property type="match status" value="1"/>
</dbReference>
<keyword evidence="2" id="KW-1185">Reference proteome</keyword>
<reference evidence="1" key="1">
    <citation type="submission" date="2022-11" db="EMBL/GenBank/DDBJ databases">
        <authorList>
            <person name="Kikuchi T."/>
        </authorList>
    </citation>
    <scope>NUCLEOTIDE SEQUENCE</scope>
    <source>
        <strain evidence="1">PS1010</strain>
    </source>
</reference>
<name>A0A9P1N2R2_9PELO</name>
<dbReference type="Gene3D" id="3.40.50.150">
    <property type="entry name" value="Vaccinia Virus protein VP39"/>
    <property type="match status" value="1"/>
</dbReference>
<gene>
    <name evidence="1" type="ORF">CAMP_LOCUS8357</name>
</gene>
<accession>A0A9P1N2R2</accession>
<sequence length="243" mass="27488">MVFIAPTIESVAPVNCELQLESGRNIQYIAARNANPRGHVGDQLPIIRKSSFHPIINDWESVNTLCHAIDNIVEIEMETDFFYNKSVLEIGFSTGLPSVYAFENGANEIAIYTNDNTNTELYCKPTLRRNNIPNNKTKVSAGTIQDLRKFLGGKKFDVILAPDLLNRSQAEFDLVHDLIEEAMANDGICLLSSLTYYHHVDGSLDAFLDLVKRRRQFDALEKWSSSKHDIIQQKVVQLTRSLF</sequence>
<dbReference type="AlphaFoldDB" id="A0A9P1N2R2"/>
<evidence type="ECO:0000313" key="2">
    <source>
        <dbReference type="Proteomes" id="UP001152747"/>
    </source>
</evidence>
<dbReference type="Pfam" id="PF10294">
    <property type="entry name" value="Methyltransf_16"/>
    <property type="match status" value="1"/>
</dbReference>
<dbReference type="InterPro" id="IPR029063">
    <property type="entry name" value="SAM-dependent_MTases_sf"/>
</dbReference>
<proteinExistence type="predicted"/>
<dbReference type="EMBL" id="CANHGI010000003">
    <property type="protein sequence ID" value="CAI5445720.1"/>
    <property type="molecule type" value="Genomic_DNA"/>
</dbReference>